<dbReference type="Pfam" id="PF12079">
    <property type="entry name" value="DUF3558"/>
    <property type="match status" value="1"/>
</dbReference>
<keyword evidence="4" id="KW-1185">Reference proteome</keyword>
<feature type="compositionally biased region" description="Low complexity" evidence="1">
    <location>
        <begin position="18"/>
        <end position="54"/>
    </location>
</feature>
<accession>A0A4R6SQ99</accession>
<keyword evidence="2" id="KW-0732">Signal</keyword>
<evidence type="ECO:0000313" key="4">
    <source>
        <dbReference type="Proteomes" id="UP000295444"/>
    </source>
</evidence>
<evidence type="ECO:0000313" key="3">
    <source>
        <dbReference type="EMBL" id="TDQ05443.1"/>
    </source>
</evidence>
<feature type="signal peptide" evidence="2">
    <location>
        <begin position="1"/>
        <end position="20"/>
    </location>
</feature>
<dbReference type="EMBL" id="SNXZ01000001">
    <property type="protein sequence ID" value="TDQ05443.1"/>
    <property type="molecule type" value="Genomic_DNA"/>
</dbReference>
<feature type="chain" id="PRO_5039432953" evidence="2">
    <location>
        <begin position="21"/>
        <end position="183"/>
    </location>
</feature>
<gene>
    <name evidence="3" type="ORF">EV186_1011413</name>
</gene>
<sequence>MAGVLALVAAGALACSDETAGTPSAASTSQSQTPPSSATVPPFPVTTTPSTEPSGGQGGSLAGSDPCTLSAQAAAQVDAGTGTPSTLGDARVCGYQANGVTLKVGIFDALGLDDIVSAEQPTKTQVGSHQARKWLSPPSLCVISLGVGDASRVDVMAGARGDQTKACQVATQAATALEPSLPK</sequence>
<proteinExistence type="predicted"/>
<evidence type="ECO:0000256" key="2">
    <source>
        <dbReference type="SAM" id="SignalP"/>
    </source>
</evidence>
<feature type="region of interest" description="Disordered" evidence="1">
    <location>
        <begin position="18"/>
        <end position="65"/>
    </location>
</feature>
<comment type="caution">
    <text evidence="3">The sequence shown here is derived from an EMBL/GenBank/DDBJ whole genome shotgun (WGS) entry which is preliminary data.</text>
</comment>
<evidence type="ECO:0000256" key="1">
    <source>
        <dbReference type="SAM" id="MobiDB-lite"/>
    </source>
</evidence>
<organism evidence="3 4">
    <name type="scientific">Labedaea rhizosphaerae</name>
    <dbReference type="NCBI Taxonomy" id="598644"/>
    <lineage>
        <taxon>Bacteria</taxon>
        <taxon>Bacillati</taxon>
        <taxon>Actinomycetota</taxon>
        <taxon>Actinomycetes</taxon>
        <taxon>Pseudonocardiales</taxon>
        <taxon>Pseudonocardiaceae</taxon>
        <taxon>Labedaea</taxon>
    </lineage>
</organism>
<reference evidence="3 4" key="1">
    <citation type="submission" date="2019-03" db="EMBL/GenBank/DDBJ databases">
        <title>Genomic Encyclopedia of Type Strains, Phase IV (KMG-IV): sequencing the most valuable type-strain genomes for metagenomic binning, comparative biology and taxonomic classification.</title>
        <authorList>
            <person name="Goeker M."/>
        </authorList>
    </citation>
    <scope>NUCLEOTIDE SEQUENCE [LARGE SCALE GENOMIC DNA]</scope>
    <source>
        <strain evidence="3 4">DSM 45361</strain>
    </source>
</reference>
<dbReference type="AlphaFoldDB" id="A0A4R6SQ99"/>
<protein>
    <submittedName>
        <fullName evidence="3">Uncharacterized protein DUF3558</fullName>
    </submittedName>
</protein>
<dbReference type="InterPro" id="IPR024520">
    <property type="entry name" value="DUF3558"/>
</dbReference>
<dbReference type="Proteomes" id="UP000295444">
    <property type="component" value="Unassembled WGS sequence"/>
</dbReference>
<name>A0A4R6SQ99_LABRH</name>